<evidence type="ECO:0000256" key="10">
    <source>
        <dbReference type="SAM" id="Phobius"/>
    </source>
</evidence>
<dbReference type="EMBL" id="CP001085">
    <property type="protein sequence ID" value="ADD79515.1"/>
    <property type="molecule type" value="Genomic_DNA"/>
</dbReference>
<dbReference type="KEGG" id="rip:RIEPE_0458"/>
<feature type="transmembrane region" description="Helical" evidence="10">
    <location>
        <begin position="235"/>
        <end position="257"/>
    </location>
</feature>
<dbReference type="GO" id="GO:0015648">
    <property type="term" value="F:lipid-linked peptidoglycan transporter activity"/>
    <property type="evidence" value="ECO:0007669"/>
    <property type="project" value="TreeGrafter"/>
</dbReference>
<feature type="transmembrane region" description="Helical" evidence="10">
    <location>
        <begin position="451"/>
        <end position="469"/>
    </location>
</feature>
<comment type="function">
    <text evidence="8">Involved in peptidoglycan biosynthesis. Transports lipid-linked peptidoglycan precursors from the inner to the outer leaflet of the cytoplasmic membrane.</text>
</comment>
<feature type="transmembrane region" description="Helical" evidence="10">
    <location>
        <begin position="142"/>
        <end position="162"/>
    </location>
</feature>
<feature type="transmembrane region" description="Helical" evidence="10">
    <location>
        <begin position="277"/>
        <end position="299"/>
    </location>
</feature>
<evidence type="ECO:0000256" key="1">
    <source>
        <dbReference type="ARBA" id="ARBA00004651"/>
    </source>
</evidence>
<evidence type="ECO:0000256" key="9">
    <source>
        <dbReference type="ARBA" id="ARBA00061532"/>
    </source>
</evidence>
<evidence type="ECO:0000256" key="6">
    <source>
        <dbReference type="ARBA" id="ARBA00022989"/>
    </source>
</evidence>
<evidence type="ECO:0000256" key="2">
    <source>
        <dbReference type="ARBA" id="ARBA00022475"/>
    </source>
</evidence>
<dbReference type="GO" id="GO:0034204">
    <property type="term" value="P:lipid translocation"/>
    <property type="evidence" value="ECO:0007669"/>
    <property type="project" value="TreeGrafter"/>
</dbReference>
<dbReference type="AlphaFoldDB" id="D4G8P1"/>
<keyword evidence="12" id="KW-1185">Reference proteome</keyword>
<dbReference type="PRINTS" id="PR01806">
    <property type="entry name" value="VIRFACTRMVIN"/>
</dbReference>
<reference evidence="11" key="1">
    <citation type="submission" date="2008-05" db="EMBL/GenBank/DDBJ databases">
        <title>Genome sequence of Riesia pediculicola USDA.</title>
        <authorList>
            <person name="Kirkness E.F."/>
        </authorList>
    </citation>
    <scope>NUCLEOTIDE SEQUENCE [LARGE SCALE GENOMIC DNA]</scope>
    <source>
        <strain evidence="11">USDA</strain>
    </source>
</reference>
<gene>
    <name evidence="11" type="primary">mviN</name>
    <name evidence="11" type="ordered locus">RIEPE_0458</name>
</gene>
<keyword evidence="3 10" id="KW-0812">Transmembrane</keyword>
<dbReference type="GO" id="GO:0005886">
    <property type="term" value="C:plasma membrane"/>
    <property type="evidence" value="ECO:0007669"/>
    <property type="project" value="UniProtKB-SubCell"/>
</dbReference>
<dbReference type="RefSeq" id="WP_013087505.1">
    <property type="nucleotide sequence ID" value="NC_014109.1"/>
</dbReference>
<comment type="similarity">
    <text evidence="9">Belongs to the MurJ/MviN family.</text>
</comment>
<keyword evidence="2" id="KW-1003">Cell membrane</keyword>
<feature type="transmembrane region" description="Helical" evidence="10">
    <location>
        <begin position="94"/>
        <end position="122"/>
    </location>
</feature>
<evidence type="ECO:0000313" key="11">
    <source>
        <dbReference type="EMBL" id="ADD79515.1"/>
    </source>
</evidence>
<sequence length="506" mass="58883">MNFKLNLAKSFLNHTVFSIVSKILGFFREISIVFFFGIGYQTDAFILVSKLSNIFRYILTEGTIIQMFLPLLIEYKKKNNQEKIRKFLSKTSGNFITILSFLIIVGIIFSKWIIFIFAPGLINQEKTLNLAIILLRESFPSLIINTLITFSNIVLYAWNFFYKSSLSQIIFNACFIGLLFISSFFKNSINILSFIIIASGGVQLCYQILCLKKIDIIFFPKINFKISDFYDSLKILYSSISISLLNQCIVIFNNVFLSFLPIGSFSWLYYAEKISSVPVGIFISSLNTILFPNLLKNAFKKTNEKFHKILHYGIEMSSSISMLFFIIIFQLSYPIVITLFQYKNFDVFHINMIQYSVKVNSFGIISHSLLKIMISVLYAIKDTRTHFKISFINLILSQTTNFLLFNSFKHIGISLSTVLTSWFDIFFLSYILHKKEIRILPDLWKRLTLQIFISSISTTLFLSFLMKIIPDWRELSILFRFLHLVILLFVSILNYSSIFLIFRKIN</sequence>
<feature type="transmembrane region" description="Helical" evidence="10">
    <location>
        <begin position="362"/>
        <end position="380"/>
    </location>
</feature>
<feature type="transmembrane region" description="Helical" evidence="10">
    <location>
        <begin position="191"/>
        <end position="214"/>
    </location>
</feature>
<protein>
    <submittedName>
        <fullName evidence="11">Integral membrane protein MviN</fullName>
    </submittedName>
</protein>
<dbReference type="PANTHER" id="PTHR47019">
    <property type="entry name" value="LIPID II FLIPPASE MURJ"/>
    <property type="match status" value="1"/>
</dbReference>
<dbReference type="STRING" id="515618.RIEPE_0458"/>
<dbReference type="HOGENOM" id="CLU_006797_5_3_6"/>
<dbReference type="InterPro" id="IPR004268">
    <property type="entry name" value="MurJ"/>
</dbReference>
<keyword evidence="6 10" id="KW-1133">Transmembrane helix</keyword>
<dbReference type="Pfam" id="PF03023">
    <property type="entry name" value="MurJ"/>
    <property type="match status" value="1"/>
</dbReference>
<dbReference type="InterPro" id="IPR051050">
    <property type="entry name" value="Lipid_II_flippase_MurJ/MviN"/>
</dbReference>
<evidence type="ECO:0000256" key="3">
    <source>
        <dbReference type="ARBA" id="ARBA00022692"/>
    </source>
</evidence>
<dbReference type="OrthoDB" id="9816572at2"/>
<evidence type="ECO:0000256" key="8">
    <source>
        <dbReference type="ARBA" id="ARBA00060041"/>
    </source>
</evidence>
<feature type="transmembrane region" description="Helical" evidence="10">
    <location>
        <begin position="411"/>
        <end position="431"/>
    </location>
</feature>
<evidence type="ECO:0000256" key="5">
    <source>
        <dbReference type="ARBA" id="ARBA00022984"/>
    </source>
</evidence>
<proteinExistence type="inferred from homology"/>
<evidence type="ECO:0000256" key="7">
    <source>
        <dbReference type="ARBA" id="ARBA00023136"/>
    </source>
</evidence>
<dbReference type="GO" id="GO:0009252">
    <property type="term" value="P:peptidoglycan biosynthetic process"/>
    <property type="evidence" value="ECO:0007669"/>
    <property type="project" value="UniProtKB-KW"/>
</dbReference>
<name>D4G8P1_RIEPU</name>
<accession>D4G8P1</accession>
<evidence type="ECO:0000256" key="4">
    <source>
        <dbReference type="ARBA" id="ARBA00022960"/>
    </source>
</evidence>
<keyword evidence="4" id="KW-0133">Cell shape</keyword>
<dbReference type="eggNOG" id="COG0728">
    <property type="taxonomic scope" value="Bacteria"/>
</dbReference>
<keyword evidence="5" id="KW-0573">Peptidoglycan synthesis</keyword>
<feature type="transmembrane region" description="Helical" evidence="10">
    <location>
        <begin position="320"/>
        <end position="342"/>
    </location>
</feature>
<dbReference type="NCBIfam" id="TIGR01695">
    <property type="entry name" value="murJ_mviN"/>
    <property type="match status" value="1"/>
</dbReference>
<keyword evidence="7 10" id="KW-0472">Membrane</keyword>
<dbReference type="Proteomes" id="UP000001700">
    <property type="component" value="Chromosome"/>
</dbReference>
<feature type="transmembrane region" description="Helical" evidence="10">
    <location>
        <begin position="54"/>
        <end position="73"/>
    </location>
</feature>
<dbReference type="PANTHER" id="PTHR47019:SF1">
    <property type="entry name" value="LIPID II FLIPPASE MURJ"/>
    <property type="match status" value="1"/>
</dbReference>
<evidence type="ECO:0000313" key="12">
    <source>
        <dbReference type="Proteomes" id="UP000001700"/>
    </source>
</evidence>
<dbReference type="GO" id="GO:0008360">
    <property type="term" value="P:regulation of cell shape"/>
    <property type="evidence" value="ECO:0007669"/>
    <property type="project" value="UniProtKB-KW"/>
</dbReference>
<feature type="transmembrane region" description="Helical" evidence="10">
    <location>
        <begin position="169"/>
        <end position="185"/>
    </location>
</feature>
<feature type="transmembrane region" description="Helical" evidence="10">
    <location>
        <begin position="481"/>
        <end position="502"/>
    </location>
</feature>
<organism evidence="11 12">
    <name type="scientific">Riesia pediculicola (strain USDA)</name>
    <dbReference type="NCBI Taxonomy" id="515618"/>
    <lineage>
        <taxon>Bacteria</taxon>
        <taxon>Pseudomonadati</taxon>
        <taxon>Pseudomonadota</taxon>
        <taxon>Gammaproteobacteria</taxon>
        <taxon>Enterobacterales</taxon>
        <taxon>Enterobacteriaceae</taxon>
        <taxon>Candidatus Riesia</taxon>
    </lineage>
</organism>
<comment type="subcellular location">
    <subcellularLocation>
        <location evidence="1">Cell membrane</location>
        <topology evidence="1">Multi-pass membrane protein</topology>
    </subcellularLocation>
</comment>